<dbReference type="Proteomes" id="UP000054498">
    <property type="component" value="Unassembled WGS sequence"/>
</dbReference>
<dbReference type="GO" id="GO:0016020">
    <property type="term" value="C:membrane"/>
    <property type="evidence" value="ECO:0007669"/>
    <property type="project" value="UniProtKB-SubCell"/>
</dbReference>
<accession>A0A0D2LUF1</accession>
<comment type="subcellular location">
    <subcellularLocation>
        <location evidence="1">Membrane</location>
        <topology evidence="1">Multi-pass membrane protein</topology>
    </subcellularLocation>
</comment>
<evidence type="ECO:0000313" key="8">
    <source>
        <dbReference type="EMBL" id="KIY93236.1"/>
    </source>
</evidence>
<feature type="transmembrane region" description="Helical" evidence="6">
    <location>
        <begin position="12"/>
        <end position="31"/>
    </location>
</feature>
<evidence type="ECO:0000256" key="5">
    <source>
        <dbReference type="SAM" id="MobiDB-lite"/>
    </source>
</evidence>
<organism evidence="8 9">
    <name type="scientific">Monoraphidium neglectum</name>
    <dbReference type="NCBI Taxonomy" id="145388"/>
    <lineage>
        <taxon>Eukaryota</taxon>
        <taxon>Viridiplantae</taxon>
        <taxon>Chlorophyta</taxon>
        <taxon>core chlorophytes</taxon>
        <taxon>Chlorophyceae</taxon>
        <taxon>CS clade</taxon>
        <taxon>Sphaeropleales</taxon>
        <taxon>Selenastraceae</taxon>
        <taxon>Monoraphidium</taxon>
    </lineage>
</organism>
<evidence type="ECO:0000313" key="9">
    <source>
        <dbReference type="Proteomes" id="UP000054498"/>
    </source>
</evidence>
<keyword evidence="9" id="KW-1185">Reference proteome</keyword>
<dbReference type="RefSeq" id="XP_013892256.1">
    <property type="nucleotide sequence ID" value="XM_014036802.1"/>
</dbReference>
<keyword evidence="2 6" id="KW-0812">Transmembrane</keyword>
<dbReference type="GeneID" id="25732317"/>
<dbReference type="InterPro" id="IPR008253">
    <property type="entry name" value="Marvel"/>
</dbReference>
<evidence type="ECO:0000256" key="3">
    <source>
        <dbReference type="ARBA" id="ARBA00022989"/>
    </source>
</evidence>
<dbReference type="Pfam" id="PF01284">
    <property type="entry name" value="MARVEL"/>
    <property type="match status" value="1"/>
</dbReference>
<keyword evidence="3 6" id="KW-1133">Transmembrane helix</keyword>
<feature type="transmembrane region" description="Helical" evidence="6">
    <location>
        <begin position="133"/>
        <end position="160"/>
    </location>
</feature>
<name>A0A0D2LUF1_9CHLO</name>
<evidence type="ECO:0000256" key="6">
    <source>
        <dbReference type="SAM" id="Phobius"/>
    </source>
</evidence>
<protein>
    <recommendedName>
        <fullName evidence="7">MARVEL domain-containing protein</fullName>
    </recommendedName>
</protein>
<gene>
    <name evidence="8" type="ORF">MNEG_14727</name>
</gene>
<evidence type="ECO:0000256" key="4">
    <source>
        <dbReference type="ARBA" id="ARBA00023136"/>
    </source>
</evidence>
<keyword evidence="4 6" id="KW-0472">Membrane</keyword>
<dbReference type="EMBL" id="KK104935">
    <property type="protein sequence ID" value="KIY93236.1"/>
    <property type="molecule type" value="Genomic_DNA"/>
</dbReference>
<dbReference type="KEGG" id="mng:MNEG_14727"/>
<evidence type="ECO:0000256" key="1">
    <source>
        <dbReference type="ARBA" id="ARBA00004141"/>
    </source>
</evidence>
<feature type="compositionally biased region" description="Low complexity" evidence="5">
    <location>
        <begin position="194"/>
        <end position="204"/>
    </location>
</feature>
<feature type="region of interest" description="Disordered" evidence="5">
    <location>
        <begin position="183"/>
        <end position="214"/>
    </location>
</feature>
<feature type="transmembrane region" description="Helical" evidence="6">
    <location>
        <begin position="87"/>
        <end position="113"/>
    </location>
</feature>
<evidence type="ECO:0000259" key="7">
    <source>
        <dbReference type="Pfam" id="PF01284"/>
    </source>
</evidence>
<proteinExistence type="predicted"/>
<reference evidence="8 9" key="1">
    <citation type="journal article" date="2013" name="BMC Genomics">
        <title>Reconstruction of the lipid metabolism for the microalga Monoraphidium neglectum from its genome sequence reveals characteristics suitable for biofuel production.</title>
        <authorList>
            <person name="Bogen C."/>
            <person name="Al-Dilaimi A."/>
            <person name="Albersmeier A."/>
            <person name="Wichmann J."/>
            <person name="Grundmann M."/>
            <person name="Rupp O."/>
            <person name="Lauersen K.J."/>
            <person name="Blifernez-Klassen O."/>
            <person name="Kalinowski J."/>
            <person name="Goesmann A."/>
            <person name="Mussgnug J.H."/>
            <person name="Kruse O."/>
        </authorList>
    </citation>
    <scope>NUCLEOTIDE SEQUENCE [LARGE SCALE GENOMIC DNA]</scope>
    <source>
        <strain evidence="8 9">SAG 48.87</strain>
    </source>
</reference>
<feature type="transmembrane region" description="Helical" evidence="6">
    <location>
        <begin position="43"/>
        <end position="66"/>
    </location>
</feature>
<evidence type="ECO:0000256" key="2">
    <source>
        <dbReference type="ARBA" id="ARBA00022692"/>
    </source>
</evidence>
<feature type="domain" description="MARVEL" evidence="7">
    <location>
        <begin position="9"/>
        <end position="160"/>
    </location>
</feature>
<dbReference type="AlphaFoldDB" id="A0A0D2LUF1"/>
<sequence length="214" mass="21928">MAMPPRPTVQFGLRIAQVVLSFIMLATAGHVSNRLGVAWTQVYGGVGLSIFNGVCGLLTAALYLATPYIATRVENAHTRKLQTALPGLLDVILSGFWCLFCLAGAGAAASGIGASSCSDGYYYSRWFYGWSSSPGFCAAWGIAIACGFFLVVAWGASAVLGGLDMRDGKGLVPIRARDGKAPAAEAATDDAKAADGGAPTATGGVKEASPVESV</sequence>